<keyword evidence="3" id="KW-1185">Reference proteome</keyword>
<protein>
    <submittedName>
        <fullName evidence="1 2">Uncharacterized protein</fullName>
    </submittedName>
</protein>
<dbReference type="EMBL" id="AMQN01038456">
    <property type="status" value="NOT_ANNOTATED_CDS"/>
    <property type="molecule type" value="Genomic_DNA"/>
</dbReference>
<dbReference type="OrthoDB" id="2448326at2759"/>
<reference evidence="3" key="1">
    <citation type="submission" date="2012-12" db="EMBL/GenBank/DDBJ databases">
        <authorList>
            <person name="Hellsten U."/>
            <person name="Grimwood J."/>
            <person name="Chapman J.A."/>
            <person name="Shapiro H."/>
            <person name="Aerts A."/>
            <person name="Otillar R.P."/>
            <person name="Terry A.Y."/>
            <person name="Boore J.L."/>
            <person name="Simakov O."/>
            <person name="Marletaz F."/>
            <person name="Cho S.-J."/>
            <person name="Edsinger-Gonzales E."/>
            <person name="Havlak P."/>
            <person name="Kuo D.-H."/>
            <person name="Larsson T."/>
            <person name="Lv J."/>
            <person name="Arendt D."/>
            <person name="Savage R."/>
            <person name="Osoegawa K."/>
            <person name="de Jong P."/>
            <person name="Lindberg D.R."/>
            <person name="Seaver E.C."/>
            <person name="Weisblat D.A."/>
            <person name="Putnam N.H."/>
            <person name="Grigoriev I.V."/>
            <person name="Rokhsar D.S."/>
        </authorList>
    </citation>
    <scope>NUCLEOTIDE SEQUENCE</scope>
    <source>
        <strain evidence="3">I ESC-2004</strain>
    </source>
</reference>
<dbReference type="OMA" id="HEIFQFR"/>
<dbReference type="EMBL" id="KB294257">
    <property type="protein sequence ID" value="ELU14818.1"/>
    <property type="molecule type" value="Genomic_DNA"/>
</dbReference>
<evidence type="ECO:0000313" key="1">
    <source>
        <dbReference type="EMBL" id="ELU14818.1"/>
    </source>
</evidence>
<accession>R7V7I4</accession>
<evidence type="ECO:0000313" key="2">
    <source>
        <dbReference type="EnsemblMetazoa" id="CapteP217370"/>
    </source>
</evidence>
<proteinExistence type="predicted"/>
<dbReference type="AlphaFoldDB" id="R7V7I4"/>
<reference evidence="2" key="3">
    <citation type="submission" date="2015-06" db="UniProtKB">
        <authorList>
            <consortium name="EnsemblMetazoa"/>
        </authorList>
    </citation>
    <scope>IDENTIFICATION</scope>
</reference>
<name>R7V7I4_CAPTE</name>
<organism evidence="1">
    <name type="scientific">Capitella teleta</name>
    <name type="common">Polychaete worm</name>
    <dbReference type="NCBI Taxonomy" id="283909"/>
    <lineage>
        <taxon>Eukaryota</taxon>
        <taxon>Metazoa</taxon>
        <taxon>Spiralia</taxon>
        <taxon>Lophotrochozoa</taxon>
        <taxon>Annelida</taxon>
        <taxon>Polychaeta</taxon>
        <taxon>Sedentaria</taxon>
        <taxon>Scolecida</taxon>
        <taxon>Capitellidae</taxon>
        <taxon>Capitella</taxon>
    </lineage>
</organism>
<reference evidence="1 3" key="2">
    <citation type="journal article" date="2013" name="Nature">
        <title>Insights into bilaterian evolution from three spiralian genomes.</title>
        <authorList>
            <person name="Simakov O."/>
            <person name="Marletaz F."/>
            <person name="Cho S.J."/>
            <person name="Edsinger-Gonzales E."/>
            <person name="Havlak P."/>
            <person name="Hellsten U."/>
            <person name="Kuo D.H."/>
            <person name="Larsson T."/>
            <person name="Lv J."/>
            <person name="Arendt D."/>
            <person name="Savage R."/>
            <person name="Osoegawa K."/>
            <person name="de Jong P."/>
            <person name="Grimwood J."/>
            <person name="Chapman J.A."/>
            <person name="Shapiro H."/>
            <person name="Aerts A."/>
            <person name="Otillar R.P."/>
            <person name="Terry A.Y."/>
            <person name="Boore J.L."/>
            <person name="Grigoriev I.V."/>
            <person name="Lindberg D.R."/>
            <person name="Seaver E.C."/>
            <person name="Weisblat D.A."/>
            <person name="Putnam N.H."/>
            <person name="Rokhsar D.S."/>
        </authorList>
    </citation>
    <scope>NUCLEOTIDE SEQUENCE</scope>
    <source>
        <strain evidence="1 3">I ESC-2004</strain>
    </source>
</reference>
<evidence type="ECO:0000313" key="3">
    <source>
        <dbReference type="Proteomes" id="UP000014760"/>
    </source>
</evidence>
<gene>
    <name evidence="1" type="ORF">CAPTEDRAFT_217370</name>
</gene>
<dbReference type="EnsemblMetazoa" id="CapteT217370">
    <property type="protein sequence ID" value="CapteP217370"/>
    <property type="gene ID" value="CapteG217370"/>
</dbReference>
<dbReference type="Proteomes" id="UP000014760">
    <property type="component" value="Unassembled WGS sequence"/>
</dbReference>
<sequence length="164" mass="18773">MPPAVRDHIDVTRSISLTGSRYSGEGADFKMEEVNRGVQRSLPAVPHDEDWIRACVNHAHLLNLRQACFDEMNVLDPRDEIQQKVPCINQQVDAVRALIRERRYLSAPEQEDRVKSLNGDPLDQDLKNLASKAKLKKRNVHFLYSEICGYPREIILSLPQQSET</sequence>
<dbReference type="EMBL" id="AMQN01038457">
    <property type="status" value="NOT_ANNOTATED_CDS"/>
    <property type="molecule type" value="Genomic_DNA"/>
</dbReference>
<dbReference type="HOGENOM" id="CLU_1620589_0_0_1"/>